<dbReference type="PANTHER" id="PTHR43867">
    <property type="entry name" value="CELLULOSE SYNTHASE CATALYTIC SUBUNIT A [UDP-FORMING]"/>
    <property type="match status" value="1"/>
</dbReference>
<evidence type="ECO:0000259" key="8">
    <source>
        <dbReference type="Pfam" id="PF13632"/>
    </source>
</evidence>
<keyword evidence="6 7" id="KW-0472">Membrane</keyword>
<dbReference type="GO" id="GO:0016020">
    <property type="term" value="C:membrane"/>
    <property type="evidence" value="ECO:0007669"/>
    <property type="project" value="UniProtKB-SubCell"/>
</dbReference>
<feature type="transmembrane region" description="Helical" evidence="7">
    <location>
        <begin position="403"/>
        <end position="427"/>
    </location>
</feature>
<evidence type="ECO:0000256" key="4">
    <source>
        <dbReference type="ARBA" id="ARBA00022692"/>
    </source>
</evidence>
<keyword evidence="4 7" id="KW-0812">Transmembrane</keyword>
<evidence type="ECO:0000313" key="10">
    <source>
        <dbReference type="Proteomes" id="UP000250140"/>
    </source>
</evidence>
<dbReference type="EMBL" id="KV750912">
    <property type="protein sequence ID" value="OCL02673.1"/>
    <property type="molecule type" value="Genomic_DNA"/>
</dbReference>
<evidence type="ECO:0000256" key="2">
    <source>
        <dbReference type="ARBA" id="ARBA00022676"/>
    </source>
</evidence>
<dbReference type="AlphaFoldDB" id="A0A8E2JMK6"/>
<accession>A0A8E2JMK6</accession>
<dbReference type="OrthoDB" id="72851at2759"/>
<name>A0A8E2JMK6_9PEZI</name>
<organism evidence="9 10">
    <name type="scientific">Glonium stellatum</name>
    <dbReference type="NCBI Taxonomy" id="574774"/>
    <lineage>
        <taxon>Eukaryota</taxon>
        <taxon>Fungi</taxon>
        <taxon>Dikarya</taxon>
        <taxon>Ascomycota</taxon>
        <taxon>Pezizomycotina</taxon>
        <taxon>Dothideomycetes</taxon>
        <taxon>Pleosporomycetidae</taxon>
        <taxon>Gloniales</taxon>
        <taxon>Gloniaceae</taxon>
        <taxon>Glonium</taxon>
    </lineage>
</organism>
<proteinExistence type="predicted"/>
<keyword evidence="5 7" id="KW-1133">Transmembrane helix</keyword>
<evidence type="ECO:0000256" key="5">
    <source>
        <dbReference type="ARBA" id="ARBA00022989"/>
    </source>
</evidence>
<dbReference type="GO" id="GO:0016757">
    <property type="term" value="F:glycosyltransferase activity"/>
    <property type="evidence" value="ECO:0007669"/>
    <property type="project" value="UniProtKB-KW"/>
</dbReference>
<reference evidence="9 10" key="1">
    <citation type="journal article" date="2016" name="Nat. Commun.">
        <title>Ectomycorrhizal ecology is imprinted in the genome of the dominant symbiotic fungus Cenococcum geophilum.</title>
        <authorList>
            <consortium name="DOE Joint Genome Institute"/>
            <person name="Peter M."/>
            <person name="Kohler A."/>
            <person name="Ohm R.A."/>
            <person name="Kuo A."/>
            <person name="Krutzmann J."/>
            <person name="Morin E."/>
            <person name="Arend M."/>
            <person name="Barry K.W."/>
            <person name="Binder M."/>
            <person name="Choi C."/>
            <person name="Clum A."/>
            <person name="Copeland A."/>
            <person name="Grisel N."/>
            <person name="Haridas S."/>
            <person name="Kipfer T."/>
            <person name="LaButti K."/>
            <person name="Lindquist E."/>
            <person name="Lipzen A."/>
            <person name="Maire R."/>
            <person name="Meier B."/>
            <person name="Mihaltcheva S."/>
            <person name="Molinier V."/>
            <person name="Murat C."/>
            <person name="Poggeler S."/>
            <person name="Quandt C.A."/>
            <person name="Sperisen C."/>
            <person name="Tritt A."/>
            <person name="Tisserant E."/>
            <person name="Crous P.W."/>
            <person name="Henrissat B."/>
            <person name="Nehls U."/>
            <person name="Egli S."/>
            <person name="Spatafora J.W."/>
            <person name="Grigoriev I.V."/>
            <person name="Martin F.M."/>
        </authorList>
    </citation>
    <scope>NUCLEOTIDE SEQUENCE [LARGE SCALE GENOMIC DNA]</scope>
    <source>
        <strain evidence="9 10">CBS 207.34</strain>
    </source>
</reference>
<dbReference type="CDD" id="cd06421">
    <property type="entry name" value="CESA_CelA_like"/>
    <property type="match status" value="1"/>
</dbReference>
<feature type="transmembrane region" description="Helical" evidence="7">
    <location>
        <begin position="633"/>
        <end position="661"/>
    </location>
</feature>
<dbReference type="InterPro" id="IPR029044">
    <property type="entry name" value="Nucleotide-diphossugar_trans"/>
</dbReference>
<evidence type="ECO:0000256" key="6">
    <source>
        <dbReference type="ARBA" id="ARBA00023136"/>
    </source>
</evidence>
<feature type="transmembrane region" description="Helical" evidence="7">
    <location>
        <begin position="534"/>
        <end position="559"/>
    </location>
</feature>
<dbReference type="Gene3D" id="3.90.550.10">
    <property type="entry name" value="Spore Coat Polysaccharide Biosynthesis Protein SpsA, Chain A"/>
    <property type="match status" value="1"/>
</dbReference>
<feature type="transmembrane region" description="Helical" evidence="7">
    <location>
        <begin position="97"/>
        <end position="123"/>
    </location>
</feature>
<keyword evidence="2" id="KW-0328">Glycosyltransferase</keyword>
<evidence type="ECO:0000256" key="1">
    <source>
        <dbReference type="ARBA" id="ARBA00004141"/>
    </source>
</evidence>
<keyword evidence="10" id="KW-1185">Reference proteome</keyword>
<evidence type="ECO:0000256" key="7">
    <source>
        <dbReference type="SAM" id="Phobius"/>
    </source>
</evidence>
<dbReference type="PANTHER" id="PTHR43867:SF2">
    <property type="entry name" value="CELLULOSE SYNTHASE CATALYTIC SUBUNIT A [UDP-FORMING]"/>
    <property type="match status" value="1"/>
</dbReference>
<dbReference type="SUPFAM" id="SSF53448">
    <property type="entry name" value="Nucleotide-diphospho-sugar transferases"/>
    <property type="match status" value="1"/>
</dbReference>
<protein>
    <submittedName>
        <fullName evidence="9">Glycosyltransferase family 2 protein</fullName>
    </submittedName>
</protein>
<keyword evidence="3 9" id="KW-0808">Transferase</keyword>
<evidence type="ECO:0000256" key="3">
    <source>
        <dbReference type="ARBA" id="ARBA00022679"/>
    </source>
</evidence>
<gene>
    <name evidence="9" type="ORF">AOQ84DRAFT_348811</name>
</gene>
<feature type="transmembrane region" description="Helical" evidence="7">
    <location>
        <begin position="57"/>
        <end position="77"/>
    </location>
</feature>
<evidence type="ECO:0000313" key="9">
    <source>
        <dbReference type="EMBL" id="OCL02673.1"/>
    </source>
</evidence>
<sequence>MHPLPLTFLQRSEELLKPLFPYAPSSTHFDRDWDKEGHIAYLHRRDDHAQLPTWKRYLYYLTPFLAIATLATYWTYFTLRILFVISAQRKNKETFPLAWVFIGVEIATAFPIFLQLFWSVFILRKRNRPQLRLVGSDVPTVDVFITCCGEDVDLILDTARATCELDYPQDRYRVVILDDANCSDLRQAIGNLEEVYPNIVYRSRPKFPGVPHHFKAGNLNYGIQEVLSMPGGASQYVAALDADMIPEAHWLRAVIPHLLQDTKMALACPPQLFYNVPPNDPLCQSLDFFVHVSEPIKDALGVAWCTGSGYVARRDALEEIGFFPIGSVAEDVATSTLLLGRGWKTAYIHEPLQFGTVPDSFGSHLKQRTRWALGTVETSFQLKFGLWGKAIAKMTFYQRLSTFIYAVLSLFNILLTLSLFALPVVLISGKPLIAYSNATQLRWLIRACFASLLTNRLCEFALFIPSGYQTGQRGSRAQLWMSPYIALTIVRSFVLPTWLGGQKQAFKPSGSLKSELSERDPVNRAPLLRRLKVIVLNYLAAYHIAYAYFCLAAVSLTTARCAADQFSLDAQLLCGLTHAFWPPLAWIVVVSAFWIPVSYAINPPSMPDREQLLVRDPKTGVARPTERSKRIAFLGPAMAVWEVEYGVSTLFTTAVFVAAFFY</sequence>
<dbReference type="Proteomes" id="UP000250140">
    <property type="component" value="Unassembled WGS sequence"/>
</dbReference>
<dbReference type="InterPro" id="IPR001173">
    <property type="entry name" value="Glyco_trans_2-like"/>
</dbReference>
<dbReference type="InterPro" id="IPR050321">
    <property type="entry name" value="Glycosyltr_2/OpgH_subfam"/>
</dbReference>
<feature type="transmembrane region" description="Helical" evidence="7">
    <location>
        <begin position="579"/>
        <end position="601"/>
    </location>
</feature>
<comment type="subcellular location">
    <subcellularLocation>
        <location evidence="1">Membrane</location>
        <topology evidence="1">Multi-pass membrane protein</topology>
    </subcellularLocation>
</comment>
<feature type="domain" description="Glycosyltransferase 2-like" evidence="8">
    <location>
        <begin position="236"/>
        <end position="426"/>
    </location>
</feature>
<dbReference type="Pfam" id="PF13632">
    <property type="entry name" value="Glyco_trans_2_3"/>
    <property type="match status" value="1"/>
</dbReference>